<dbReference type="Pfam" id="PF00560">
    <property type="entry name" value="LRR_1"/>
    <property type="match status" value="4"/>
</dbReference>
<keyword evidence="6" id="KW-0675">Receptor</keyword>
<keyword evidence="1" id="KW-0433">Leucine-rich repeat</keyword>
<dbReference type="InterPro" id="IPR051824">
    <property type="entry name" value="LRR_Rcpt-Like_S/T_Kinase"/>
</dbReference>
<proteinExistence type="predicted"/>
<keyword evidence="5" id="KW-0472">Membrane</keyword>
<dbReference type="InterPro" id="IPR032675">
    <property type="entry name" value="LRR_dom_sf"/>
</dbReference>
<evidence type="ECO:0000256" key="2">
    <source>
        <dbReference type="ARBA" id="ARBA00022729"/>
    </source>
</evidence>
<dbReference type="GO" id="GO:0016301">
    <property type="term" value="F:kinase activity"/>
    <property type="evidence" value="ECO:0007669"/>
    <property type="project" value="UniProtKB-KW"/>
</dbReference>
<keyword evidence="2" id="KW-0732">Signal</keyword>
<keyword evidence="7" id="KW-1185">Reference proteome</keyword>
<dbReference type="PANTHER" id="PTHR48006:SF60">
    <property type="entry name" value="PROTEIN KINASE DOMAIN-CONTAINING PROTEIN"/>
    <property type="match status" value="1"/>
</dbReference>
<dbReference type="EMBL" id="CP136896">
    <property type="protein sequence ID" value="WOL14655.1"/>
    <property type="molecule type" value="Genomic_DNA"/>
</dbReference>
<name>A0AAQ3QNL7_9LILI</name>
<evidence type="ECO:0000256" key="1">
    <source>
        <dbReference type="ARBA" id="ARBA00022614"/>
    </source>
</evidence>
<dbReference type="FunFam" id="3.80.10.10:FF:000041">
    <property type="entry name" value="LRR receptor-like serine/threonine-protein kinase ERECTA"/>
    <property type="match status" value="2"/>
</dbReference>
<organism evidence="6 7">
    <name type="scientific">Canna indica</name>
    <name type="common">Indian-shot</name>
    <dbReference type="NCBI Taxonomy" id="4628"/>
    <lineage>
        <taxon>Eukaryota</taxon>
        <taxon>Viridiplantae</taxon>
        <taxon>Streptophyta</taxon>
        <taxon>Embryophyta</taxon>
        <taxon>Tracheophyta</taxon>
        <taxon>Spermatophyta</taxon>
        <taxon>Magnoliopsida</taxon>
        <taxon>Liliopsida</taxon>
        <taxon>Zingiberales</taxon>
        <taxon>Cannaceae</taxon>
        <taxon>Canna</taxon>
    </lineage>
</organism>
<accession>A0AAQ3QNL7</accession>
<gene>
    <name evidence="6" type="ORF">Cni_G23436</name>
</gene>
<dbReference type="PANTHER" id="PTHR48006">
    <property type="entry name" value="LEUCINE-RICH REPEAT-CONTAINING PROTEIN DDB_G0281931-RELATED"/>
    <property type="match status" value="1"/>
</dbReference>
<keyword evidence="5" id="KW-0812">Transmembrane</keyword>
<evidence type="ECO:0000256" key="4">
    <source>
        <dbReference type="ARBA" id="ARBA00023180"/>
    </source>
</evidence>
<reference evidence="6 7" key="1">
    <citation type="submission" date="2023-10" db="EMBL/GenBank/DDBJ databases">
        <title>Chromosome-scale genome assembly provides insights into flower coloration mechanisms of Canna indica.</title>
        <authorList>
            <person name="Li C."/>
        </authorList>
    </citation>
    <scope>NUCLEOTIDE SEQUENCE [LARGE SCALE GENOMIC DNA]</scope>
    <source>
        <tissue evidence="6">Flower</tissue>
    </source>
</reference>
<sequence>MRASRAATAGKHFLPAPHSFPAVFVLILLLGFNSSVDLFCDAQKLAPDEVATLKVIGSKLKKKWDFSMDPCSGTNGWVTPGRKDMPVFANNVTCNCNSTSNICHVTSILLKGQNLTGTLPAEFANLTFLTDIDLTWNYLNGTIPVAWASLPLVHLSILGNRVSGTIPKELGDISTLKELILEGNQLQGPIPAELGKLANLTYFLANGNNLSGELPDSLGNLKNLQYFMIDANPISGKIPSFIGNWTQLLRLDMQGTSVEGPFPPNFKALKSLQQLRVSDLKGGIGTFPPLQDMKNMQRLVLRNLSIPGELPDYIGEMNKLATLDLSFNNLSGSIPSSYGGLASSLNNLYLTNNKLNGTIPSWILTSGQKFDVSYNSFTGSPAPATCQLGTVNLVSSYSSTSLDNIKWCLRRNLPCYGHPTSMRTH</sequence>
<evidence type="ECO:0000256" key="3">
    <source>
        <dbReference type="ARBA" id="ARBA00022737"/>
    </source>
</evidence>
<evidence type="ECO:0000313" key="7">
    <source>
        <dbReference type="Proteomes" id="UP001327560"/>
    </source>
</evidence>
<dbReference type="InterPro" id="IPR001611">
    <property type="entry name" value="Leu-rich_rpt"/>
</dbReference>
<keyword evidence="6" id="KW-0418">Kinase</keyword>
<feature type="transmembrane region" description="Helical" evidence="5">
    <location>
        <begin position="12"/>
        <end position="32"/>
    </location>
</feature>
<protein>
    <submittedName>
        <fullName evidence="6">LRR receptor-like serine/threonine-protein kinase</fullName>
    </submittedName>
</protein>
<evidence type="ECO:0000256" key="5">
    <source>
        <dbReference type="SAM" id="Phobius"/>
    </source>
</evidence>
<keyword evidence="4" id="KW-0325">Glycoprotein</keyword>
<dbReference type="Proteomes" id="UP001327560">
    <property type="component" value="Chromosome 7"/>
</dbReference>
<keyword evidence="5" id="KW-1133">Transmembrane helix</keyword>
<evidence type="ECO:0000313" key="6">
    <source>
        <dbReference type="EMBL" id="WOL14655.1"/>
    </source>
</evidence>
<keyword evidence="3" id="KW-0677">Repeat</keyword>
<keyword evidence="6" id="KW-0808">Transferase</keyword>
<dbReference type="AlphaFoldDB" id="A0AAQ3QNL7"/>
<dbReference type="Gene3D" id="3.80.10.10">
    <property type="entry name" value="Ribonuclease Inhibitor"/>
    <property type="match status" value="3"/>
</dbReference>
<dbReference type="SUPFAM" id="SSF52058">
    <property type="entry name" value="L domain-like"/>
    <property type="match status" value="1"/>
</dbReference>